<organism evidence="1 2">
    <name type="scientific">Aequorivita sublithincola (strain DSM 14238 / LMG 21431 / ACAM 643 / 9-3)</name>
    <dbReference type="NCBI Taxonomy" id="746697"/>
    <lineage>
        <taxon>Bacteria</taxon>
        <taxon>Pseudomonadati</taxon>
        <taxon>Bacteroidota</taxon>
        <taxon>Flavobacteriia</taxon>
        <taxon>Flavobacteriales</taxon>
        <taxon>Flavobacteriaceae</taxon>
        <taxon>Aequorivita</taxon>
    </lineage>
</organism>
<evidence type="ECO:0000313" key="1">
    <source>
        <dbReference type="EMBL" id="AFL81024.1"/>
    </source>
</evidence>
<dbReference type="EMBL" id="CP003280">
    <property type="protein sequence ID" value="AFL81024.1"/>
    <property type="molecule type" value="Genomic_DNA"/>
</dbReference>
<proteinExistence type="predicted"/>
<dbReference type="RefSeq" id="WP_014782281.1">
    <property type="nucleotide sequence ID" value="NC_018013.1"/>
</dbReference>
<dbReference type="HOGENOM" id="CLU_1375670_0_0_10"/>
<gene>
    <name evidence="1" type="ordered locus">Aeqsu_1539</name>
</gene>
<dbReference type="AlphaFoldDB" id="I3YVK6"/>
<dbReference type="Proteomes" id="UP000006049">
    <property type="component" value="Chromosome"/>
</dbReference>
<name>I3YVK6_AEQSU</name>
<protein>
    <submittedName>
        <fullName evidence="1">Uncharacterized protein</fullName>
    </submittedName>
</protein>
<reference evidence="1 2" key="1">
    <citation type="submission" date="2012-06" db="EMBL/GenBank/DDBJ databases">
        <title>The complete genome of Aequorivita sublithincola DSM 14238.</title>
        <authorList>
            <consortium name="US DOE Joint Genome Institute (JGI-PGF)"/>
            <person name="Lucas S."/>
            <person name="Copeland A."/>
            <person name="Lapidus A."/>
            <person name="Goodwin L."/>
            <person name="Pitluck S."/>
            <person name="Peters L."/>
            <person name="Munk A.C.C."/>
            <person name="Kyrpides N."/>
            <person name="Mavromatis K."/>
            <person name="Pagani I."/>
            <person name="Ivanova N."/>
            <person name="Ovchinnikova G."/>
            <person name="Zeytun A."/>
            <person name="Detter J.C."/>
            <person name="Han C."/>
            <person name="Land M."/>
            <person name="Hauser L."/>
            <person name="Markowitz V."/>
            <person name="Cheng J.-F."/>
            <person name="Hugenholtz P."/>
            <person name="Woyke T."/>
            <person name="Wu D."/>
            <person name="Tindall B."/>
            <person name="Faehnrich R."/>
            <person name="Brambilla E."/>
            <person name="Klenk H.-P."/>
            <person name="Eisen J.A."/>
        </authorList>
    </citation>
    <scope>NUCLEOTIDE SEQUENCE [LARGE SCALE GENOMIC DNA]</scope>
    <source>
        <strain evidence="2">DSM 14238 / LMG 21431 / ACAM 643 / 9-3</strain>
    </source>
</reference>
<dbReference type="KEGG" id="asl:Aeqsu_1539"/>
<dbReference type="OrthoDB" id="9955108at2"/>
<accession>I3YVK6</accession>
<keyword evidence="2" id="KW-1185">Reference proteome</keyword>
<evidence type="ECO:0000313" key="2">
    <source>
        <dbReference type="Proteomes" id="UP000006049"/>
    </source>
</evidence>
<sequence>MGILNLFKKKSNYDNYAYEKKILSVLSFGPFTNTFSEYSELQSEQNMKIWDALFPVAICGYSAQIDGLIENPKEFDSLKKSMNKQVTQGNELLADYAMFIKSQNLNSKDLSHFSAFWLSKNLQLYLPENLKSKVGDIKFLNIISLFLKLSFNKEKANFRNYLDTTFKSDLKTKTGMNEYASLIELYSNNIFESIKEKV</sequence>